<keyword evidence="1" id="KW-0808">Transferase</keyword>
<dbReference type="InterPro" id="IPR013653">
    <property type="entry name" value="GCN5-like_dom"/>
</dbReference>
<dbReference type="GO" id="GO:0047961">
    <property type="term" value="F:glycine N-acyltransferase activity"/>
    <property type="evidence" value="ECO:0007669"/>
    <property type="project" value="InterPro"/>
</dbReference>
<feature type="domain" description="N-acetyltransferase" evidence="2">
    <location>
        <begin position="143"/>
        <end position="271"/>
    </location>
</feature>
<dbReference type="InParanoid" id="A0A667YQ24"/>
<proteinExistence type="inferred from homology"/>
<dbReference type="GO" id="GO:0005739">
    <property type="term" value="C:mitochondrion"/>
    <property type="evidence" value="ECO:0007669"/>
    <property type="project" value="InterPro"/>
</dbReference>
<gene>
    <name evidence="3" type="primary">LOC115372297</name>
</gene>
<evidence type="ECO:0000313" key="4">
    <source>
        <dbReference type="Proteomes" id="UP000472263"/>
    </source>
</evidence>
<name>A0A667YQ24_9TELE</name>
<organism evidence="3 4">
    <name type="scientific">Myripristis murdjan</name>
    <name type="common">pinecone soldierfish</name>
    <dbReference type="NCBI Taxonomy" id="586833"/>
    <lineage>
        <taxon>Eukaryota</taxon>
        <taxon>Metazoa</taxon>
        <taxon>Chordata</taxon>
        <taxon>Craniata</taxon>
        <taxon>Vertebrata</taxon>
        <taxon>Euteleostomi</taxon>
        <taxon>Actinopterygii</taxon>
        <taxon>Neopterygii</taxon>
        <taxon>Teleostei</taxon>
        <taxon>Neoteleostei</taxon>
        <taxon>Acanthomorphata</taxon>
        <taxon>Holocentriformes</taxon>
        <taxon>Holocentridae</taxon>
        <taxon>Myripristis</taxon>
    </lineage>
</organism>
<dbReference type="PROSITE" id="PS51186">
    <property type="entry name" value="GNAT"/>
    <property type="match status" value="1"/>
</dbReference>
<dbReference type="CDD" id="cd04301">
    <property type="entry name" value="NAT_SF"/>
    <property type="match status" value="1"/>
</dbReference>
<dbReference type="InterPro" id="IPR015938">
    <property type="entry name" value="Glycine_N-acyltransferase_N"/>
</dbReference>
<accession>A0A667YQ24</accession>
<comment type="similarity">
    <text evidence="1">Belongs to the glycine N-acyltransferase family.</text>
</comment>
<dbReference type="InterPro" id="IPR010313">
    <property type="entry name" value="Glycine_N-acyltransferase"/>
</dbReference>
<reference evidence="3" key="2">
    <citation type="submission" date="2025-08" db="UniProtKB">
        <authorList>
            <consortium name="Ensembl"/>
        </authorList>
    </citation>
    <scope>IDENTIFICATION</scope>
</reference>
<dbReference type="Ensembl" id="ENSMMDT00005023772.1">
    <property type="protein sequence ID" value="ENSMMDP00005023266.1"/>
    <property type="gene ID" value="ENSMMDG00005011232.1"/>
</dbReference>
<dbReference type="Pfam" id="PF08445">
    <property type="entry name" value="FR47"/>
    <property type="match status" value="1"/>
</dbReference>
<dbReference type="Pfam" id="PF06021">
    <property type="entry name" value="Gly_acyl_tr_N"/>
    <property type="match status" value="1"/>
</dbReference>
<dbReference type="Proteomes" id="UP000472263">
    <property type="component" value="Chromosome 15"/>
</dbReference>
<evidence type="ECO:0000259" key="2">
    <source>
        <dbReference type="PROSITE" id="PS51186"/>
    </source>
</evidence>
<dbReference type="EC" id="2.3.1.-" evidence="1"/>
<dbReference type="Gene3D" id="3.40.630.30">
    <property type="match status" value="1"/>
</dbReference>
<dbReference type="PANTHER" id="PTHR15298">
    <property type="entry name" value="L-COA N-ACYLTRANSFERASE-RELATED"/>
    <property type="match status" value="1"/>
</dbReference>
<dbReference type="GeneTree" id="ENSGT00950000183133"/>
<dbReference type="AlphaFoldDB" id="A0A667YQ24"/>
<evidence type="ECO:0000256" key="1">
    <source>
        <dbReference type="RuleBase" id="RU368002"/>
    </source>
</evidence>
<sequence length="271" mass="31339">MKVLNAEELRVAEGLLFKHLPKSLKVYGFLHGINKNKVNTVDVVVDTWPDFKVIICRPDLKNPHARRLRKKVSYYSTDEQILRRMLTEENSLDWSTYFMVGGFDLTHATLLKDVSSARGVNAQLCCVVHAMYLPDCRTFELQSRISSLNDSHVELVNSTWKFGGDEVGYWTIKNLISNFPSCCITDDQGQPVSWILVYNYCAMGILYTLPEHRRKGYAKIVISTLARKLHAEGYPVYCFIEEDNEVSYRLFKKMGFTDDPSYRAAWFEFNF</sequence>
<dbReference type="InterPro" id="IPR000182">
    <property type="entry name" value="GNAT_dom"/>
</dbReference>
<dbReference type="PANTHER" id="PTHR15298:SF17">
    <property type="entry name" value="GLYCINE N-ACYLTRANSFERASE-LIKE PROTEIN"/>
    <property type="match status" value="1"/>
</dbReference>
<dbReference type="InterPro" id="IPR016181">
    <property type="entry name" value="Acyl_CoA_acyltransferase"/>
</dbReference>
<protein>
    <recommendedName>
        <fullName evidence="1">Glycine N-acyltransferase-like protein</fullName>
        <ecNumber evidence="1">2.3.1.-</ecNumber>
    </recommendedName>
</protein>
<dbReference type="SUPFAM" id="SSF55729">
    <property type="entry name" value="Acyl-CoA N-acyltransferases (Nat)"/>
    <property type="match status" value="1"/>
</dbReference>
<keyword evidence="1" id="KW-0012">Acyltransferase</keyword>
<reference evidence="3" key="1">
    <citation type="submission" date="2019-06" db="EMBL/GenBank/DDBJ databases">
        <authorList>
            <consortium name="Wellcome Sanger Institute Data Sharing"/>
        </authorList>
    </citation>
    <scope>NUCLEOTIDE SEQUENCE [LARGE SCALE GENOMIC DNA]</scope>
</reference>
<evidence type="ECO:0000313" key="3">
    <source>
        <dbReference type="Ensembl" id="ENSMMDP00005023266.1"/>
    </source>
</evidence>
<keyword evidence="4" id="KW-1185">Reference proteome</keyword>
<reference evidence="3" key="3">
    <citation type="submission" date="2025-09" db="UniProtKB">
        <authorList>
            <consortium name="Ensembl"/>
        </authorList>
    </citation>
    <scope>IDENTIFICATION</scope>
</reference>